<dbReference type="STRING" id="1276538.A0A1X7RQ57"/>
<feature type="domain" description="Alpha/beta hydrolase fold-3" evidence="1">
    <location>
        <begin position="87"/>
        <end position="205"/>
    </location>
</feature>
<dbReference type="Proteomes" id="UP000215127">
    <property type="component" value="Chromosome 4"/>
</dbReference>
<evidence type="ECO:0000259" key="1">
    <source>
        <dbReference type="Pfam" id="PF07859"/>
    </source>
</evidence>
<reference evidence="2 3" key="1">
    <citation type="submission" date="2016-06" db="EMBL/GenBank/DDBJ databases">
        <authorList>
            <person name="Kjaerup R.B."/>
            <person name="Dalgaard T.S."/>
            <person name="Juul-Madsen H.R."/>
        </authorList>
    </citation>
    <scope>NUCLEOTIDE SEQUENCE [LARGE SCALE GENOMIC DNA]</scope>
</reference>
<dbReference type="AlphaFoldDB" id="A0A1X7RQ57"/>
<dbReference type="EMBL" id="LT853695">
    <property type="protein sequence ID" value="SMQ49549.1"/>
    <property type="molecule type" value="Genomic_DNA"/>
</dbReference>
<keyword evidence="3" id="KW-1185">Reference proteome</keyword>
<dbReference type="InterPro" id="IPR013094">
    <property type="entry name" value="AB_hydrolase_3"/>
</dbReference>
<sequence length="384" mass="42173">MLRCRRRVFVVRQVLLSQTCRYSLPHGTRAAAETVSIPCGSNGSITLDIHHPTAAPSPSPTVAIFLPRGPLLSNPPDDASNVSILRSVLPCHVVQINYRWSAVDKFPTPIHDVMAGYDWIVSNFLPKRAFTRPGRSERAGRVIVCGELAGGQLATALALTECRLGEPGIVAANVNLPIFDWTELDELKGTTASSNGLNSTALLKQRSALFRKPQDYYDSFASPGLFFRSASSQVPGRVEDSPSDEMDELASLERMDFFREQVTLENAITQPADTESDPMIVSQLVKQRKASRRFPSKALKLRLPQFRISTGTESPLLDQSMELAHVLRQSFERQAKSGELSHEDTAGRHAQYVEKPGLGLWDSSNSGRASILESAKWMAGTLAT</sequence>
<protein>
    <recommendedName>
        <fullName evidence="1">Alpha/beta hydrolase fold-3 domain-containing protein</fullName>
    </recommendedName>
</protein>
<proteinExistence type="predicted"/>
<name>A0A1X7RQ57_ZYMT9</name>
<accession>A0A1X7RQ57</accession>
<gene>
    <name evidence="2" type="ORF">ZT3D7_G4700</name>
</gene>
<dbReference type="SUPFAM" id="SSF53474">
    <property type="entry name" value="alpha/beta-Hydrolases"/>
    <property type="match status" value="1"/>
</dbReference>
<evidence type="ECO:0000313" key="2">
    <source>
        <dbReference type="EMBL" id="SMQ49549.1"/>
    </source>
</evidence>
<dbReference type="Pfam" id="PF07859">
    <property type="entry name" value="Abhydrolase_3"/>
    <property type="match status" value="1"/>
</dbReference>
<dbReference type="Gene3D" id="3.40.50.1820">
    <property type="entry name" value="alpha/beta hydrolase"/>
    <property type="match status" value="1"/>
</dbReference>
<evidence type="ECO:0000313" key="3">
    <source>
        <dbReference type="Proteomes" id="UP000215127"/>
    </source>
</evidence>
<dbReference type="GO" id="GO:0016787">
    <property type="term" value="F:hydrolase activity"/>
    <property type="evidence" value="ECO:0007669"/>
    <property type="project" value="InterPro"/>
</dbReference>
<organism evidence="2 3">
    <name type="scientific">Zymoseptoria tritici (strain ST99CH_3D7)</name>
    <dbReference type="NCBI Taxonomy" id="1276538"/>
    <lineage>
        <taxon>Eukaryota</taxon>
        <taxon>Fungi</taxon>
        <taxon>Dikarya</taxon>
        <taxon>Ascomycota</taxon>
        <taxon>Pezizomycotina</taxon>
        <taxon>Dothideomycetes</taxon>
        <taxon>Dothideomycetidae</taxon>
        <taxon>Mycosphaerellales</taxon>
        <taxon>Mycosphaerellaceae</taxon>
        <taxon>Zymoseptoria</taxon>
    </lineage>
</organism>
<dbReference type="InterPro" id="IPR029058">
    <property type="entry name" value="AB_hydrolase_fold"/>
</dbReference>